<evidence type="ECO:0000256" key="2">
    <source>
        <dbReference type="ARBA" id="ARBA00023125"/>
    </source>
</evidence>
<dbReference type="Proteomes" id="UP000280434">
    <property type="component" value="Unassembled WGS sequence"/>
</dbReference>
<dbReference type="AlphaFoldDB" id="A0A494XBQ2"/>
<dbReference type="RefSeq" id="WP_121280917.1">
    <property type="nucleotide sequence ID" value="NZ_RBZV01000011.1"/>
</dbReference>
<comment type="caution">
    <text evidence="5">The sequence shown here is derived from an EMBL/GenBank/DDBJ whole genome shotgun (WGS) entry which is preliminary data.</text>
</comment>
<keyword evidence="1" id="KW-0805">Transcription regulation</keyword>
<dbReference type="InterPro" id="IPR018060">
    <property type="entry name" value="HTH_AraC"/>
</dbReference>
<evidence type="ECO:0000256" key="3">
    <source>
        <dbReference type="ARBA" id="ARBA00023163"/>
    </source>
</evidence>
<dbReference type="InterPro" id="IPR009057">
    <property type="entry name" value="Homeodomain-like_sf"/>
</dbReference>
<dbReference type="InterPro" id="IPR020449">
    <property type="entry name" value="Tscrpt_reg_AraC-type_HTH"/>
</dbReference>
<dbReference type="EMBL" id="RBZV01000011">
    <property type="protein sequence ID" value="RKP44963.1"/>
    <property type="molecule type" value="Genomic_DNA"/>
</dbReference>
<keyword evidence="6" id="KW-1185">Reference proteome</keyword>
<dbReference type="GO" id="GO:0003700">
    <property type="term" value="F:DNA-binding transcription factor activity"/>
    <property type="evidence" value="ECO:0007669"/>
    <property type="project" value="InterPro"/>
</dbReference>
<gene>
    <name evidence="5" type="ORF">D7S89_21135</name>
</gene>
<dbReference type="PANTHER" id="PTHR46796:SF6">
    <property type="entry name" value="ARAC SUBFAMILY"/>
    <property type="match status" value="1"/>
</dbReference>
<evidence type="ECO:0000259" key="4">
    <source>
        <dbReference type="PROSITE" id="PS01124"/>
    </source>
</evidence>
<organism evidence="5 6">
    <name type="scientific">Trinickia fusca</name>
    <dbReference type="NCBI Taxonomy" id="2419777"/>
    <lineage>
        <taxon>Bacteria</taxon>
        <taxon>Pseudomonadati</taxon>
        <taxon>Pseudomonadota</taxon>
        <taxon>Betaproteobacteria</taxon>
        <taxon>Burkholderiales</taxon>
        <taxon>Burkholderiaceae</taxon>
        <taxon>Trinickia</taxon>
    </lineage>
</organism>
<keyword evidence="2" id="KW-0238">DNA-binding</keyword>
<protein>
    <submittedName>
        <fullName evidence="5">AraC family transcriptional regulator</fullName>
    </submittedName>
</protein>
<dbReference type="GO" id="GO:0043565">
    <property type="term" value="F:sequence-specific DNA binding"/>
    <property type="evidence" value="ECO:0007669"/>
    <property type="project" value="InterPro"/>
</dbReference>
<reference evidence="5 6" key="1">
    <citation type="submission" date="2018-10" db="EMBL/GenBank/DDBJ databases">
        <title>Paraburkholderia sp. 7MK8-2, isolated from soil.</title>
        <authorList>
            <person name="Gao Z.-H."/>
            <person name="Qiu L.-H."/>
        </authorList>
    </citation>
    <scope>NUCLEOTIDE SEQUENCE [LARGE SCALE GENOMIC DNA]</scope>
    <source>
        <strain evidence="5 6">7MK8-2</strain>
    </source>
</reference>
<dbReference type="PANTHER" id="PTHR46796">
    <property type="entry name" value="HTH-TYPE TRANSCRIPTIONAL ACTIVATOR RHAS-RELATED"/>
    <property type="match status" value="1"/>
</dbReference>
<accession>A0A494XBQ2</accession>
<dbReference type="InterPro" id="IPR050204">
    <property type="entry name" value="AraC_XylS_family_regulators"/>
</dbReference>
<dbReference type="Gene3D" id="1.10.10.60">
    <property type="entry name" value="Homeodomain-like"/>
    <property type="match status" value="2"/>
</dbReference>
<dbReference type="SMART" id="SM00342">
    <property type="entry name" value="HTH_ARAC"/>
    <property type="match status" value="1"/>
</dbReference>
<proteinExistence type="predicted"/>
<evidence type="ECO:0000256" key="1">
    <source>
        <dbReference type="ARBA" id="ARBA00023015"/>
    </source>
</evidence>
<evidence type="ECO:0000313" key="6">
    <source>
        <dbReference type="Proteomes" id="UP000280434"/>
    </source>
</evidence>
<name>A0A494XBQ2_9BURK</name>
<sequence length="269" mass="30252">MHLTSGIELLEWHACGVQLEHMPSAEHVLNVCLAGGEQCSLIENGKTVRHGFDGAVCLFPAGGRHSRWRVTGSMRVLQLHFDDRNIGQSLAPFTDGTPRRYRFREVVFEESPVISSAARSIAQTDWTDASLAHGLDSLANWIALHMIRGYAFTGIESTSVRGKLSPSQINEIDAFIDAHLGDAIRLDDLARICNLSRYHFLRKFKNTFGHSPHAYLTKLRMSRAYQLLTDGKRKITGVALECGYNQHSQFATVFKRHFGYSPSQVQKRR</sequence>
<dbReference type="PROSITE" id="PS01124">
    <property type="entry name" value="HTH_ARAC_FAMILY_2"/>
    <property type="match status" value="1"/>
</dbReference>
<evidence type="ECO:0000313" key="5">
    <source>
        <dbReference type="EMBL" id="RKP44963.1"/>
    </source>
</evidence>
<dbReference type="OrthoDB" id="9816344at2"/>
<dbReference type="SUPFAM" id="SSF46689">
    <property type="entry name" value="Homeodomain-like"/>
    <property type="match status" value="2"/>
</dbReference>
<feature type="domain" description="HTH araC/xylS-type" evidence="4">
    <location>
        <begin position="170"/>
        <end position="268"/>
    </location>
</feature>
<keyword evidence="3" id="KW-0804">Transcription</keyword>
<dbReference type="Pfam" id="PF12833">
    <property type="entry name" value="HTH_18"/>
    <property type="match status" value="1"/>
</dbReference>
<dbReference type="PRINTS" id="PR00032">
    <property type="entry name" value="HTHARAC"/>
</dbReference>